<comment type="similarity">
    <text evidence="1">Belongs to the UPF0212 family.</text>
</comment>
<dbReference type="InterPro" id="IPR007564">
    <property type="entry name" value="UPF0212"/>
</dbReference>
<sequence>MSNYLVAMEAAWLVRDVEEIDDAIGVAVSEAGKRLNSEDMDYVEVEVGATGCPACGEPFDSAFIAADTALVGLALEMEVFNADGEEHASRIAKSEVGGALRDVPLSVVEVIETGDEEN</sequence>
<evidence type="ECO:0000256" key="1">
    <source>
        <dbReference type="HAMAP-Rule" id="MF_01223"/>
    </source>
</evidence>
<protein>
    <recommendedName>
        <fullName evidence="1">UPF0212 protein SAMN04489842_1499</fullName>
    </recommendedName>
</protein>
<accession>A0A1H1CR90</accession>
<dbReference type="AlphaFoldDB" id="A0A1H1CR90"/>
<dbReference type="OrthoDB" id="63517at2157"/>
<dbReference type="NCBIfam" id="NF003035">
    <property type="entry name" value="PRK03922.1"/>
    <property type="match status" value="1"/>
</dbReference>
<dbReference type="PANTHER" id="PTHR42199">
    <property type="entry name" value="UPF0212 PROTEIN MJ0068"/>
    <property type="match status" value="1"/>
</dbReference>
<keyword evidence="3" id="KW-1185">Reference proteome</keyword>
<dbReference type="Proteomes" id="UP000198848">
    <property type="component" value="Unassembled WGS sequence"/>
</dbReference>
<dbReference type="RefSeq" id="WP_090379786.1">
    <property type="nucleotide sequence ID" value="NZ_FNLC01000001.1"/>
</dbReference>
<dbReference type="STRING" id="1095778.SAMN04489842_1499"/>
<dbReference type="Pfam" id="PF04475">
    <property type="entry name" value="DUF555"/>
    <property type="match status" value="1"/>
</dbReference>
<gene>
    <name evidence="2" type="ORF">SAMN04489842_1499</name>
</gene>
<dbReference type="EMBL" id="FNLC01000001">
    <property type="protein sequence ID" value="SDQ66734.1"/>
    <property type="molecule type" value="Genomic_DNA"/>
</dbReference>
<reference evidence="3" key="1">
    <citation type="submission" date="2016-10" db="EMBL/GenBank/DDBJ databases">
        <authorList>
            <person name="Varghese N."/>
            <person name="Submissions S."/>
        </authorList>
    </citation>
    <scope>NUCLEOTIDE SEQUENCE [LARGE SCALE GENOMIC DNA]</scope>
    <source>
        <strain evidence="3">DSM 24767</strain>
    </source>
</reference>
<dbReference type="PANTHER" id="PTHR42199:SF1">
    <property type="entry name" value="UPF0212 PROTEIN TK1194"/>
    <property type="match status" value="1"/>
</dbReference>
<evidence type="ECO:0000313" key="2">
    <source>
        <dbReference type="EMBL" id="SDQ66734.1"/>
    </source>
</evidence>
<dbReference type="HAMAP" id="MF_01223">
    <property type="entry name" value="UPF0212"/>
    <property type="match status" value="1"/>
</dbReference>
<dbReference type="PIRSF" id="PIRSF016934">
    <property type="entry name" value="UCP016934"/>
    <property type="match status" value="1"/>
</dbReference>
<proteinExistence type="inferred from homology"/>
<evidence type="ECO:0000313" key="3">
    <source>
        <dbReference type="Proteomes" id="UP000198848"/>
    </source>
</evidence>
<name>A0A1H1CR90_NATTX</name>
<organism evidence="2 3">
    <name type="scientific">Natronobacterium texcoconense</name>
    <dbReference type="NCBI Taxonomy" id="1095778"/>
    <lineage>
        <taxon>Archaea</taxon>
        <taxon>Methanobacteriati</taxon>
        <taxon>Methanobacteriota</taxon>
        <taxon>Stenosarchaea group</taxon>
        <taxon>Halobacteria</taxon>
        <taxon>Halobacteriales</taxon>
        <taxon>Natrialbaceae</taxon>
        <taxon>Natronobacterium</taxon>
    </lineage>
</organism>